<dbReference type="EMBL" id="LT907975">
    <property type="protein sequence ID" value="SOB57915.1"/>
    <property type="molecule type" value="Genomic_DNA"/>
</dbReference>
<evidence type="ECO:0000313" key="2">
    <source>
        <dbReference type="Proteomes" id="UP000219215"/>
    </source>
</evidence>
<accession>A0A2C8F5N7</accession>
<protein>
    <submittedName>
        <fullName evidence="1">Xanthine dehydrogenase accessory factor</fullName>
    </submittedName>
</protein>
<dbReference type="InterPro" id="IPR017695">
    <property type="entry name" value="Se-dep_Mo_hydrolase_YqeB"/>
</dbReference>
<evidence type="ECO:0000313" key="1">
    <source>
        <dbReference type="EMBL" id="SOB57915.1"/>
    </source>
</evidence>
<keyword evidence="2" id="KW-1185">Reference proteome</keyword>
<proteinExistence type="predicted"/>
<dbReference type="AlphaFoldDB" id="A0A2C8F5N7"/>
<dbReference type="KEGG" id="pprf:DPRO_1028"/>
<organism evidence="1 2">
    <name type="scientific">Pseudodesulfovibrio profundus</name>
    <dbReference type="NCBI Taxonomy" id="57320"/>
    <lineage>
        <taxon>Bacteria</taxon>
        <taxon>Pseudomonadati</taxon>
        <taxon>Thermodesulfobacteriota</taxon>
        <taxon>Desulfovibrionia</taxon>
        <taxon>Desulfovibrionales</taxon>
        <taxon>Desulfovibrionaceae</taxon>
    </lineage>
</organism>
<gene>
    <name evidence="1" type="ORF">DPRO_1028</name>
</gene>
<reference evidence="2" key="1">
    <citation type="submission" date="2017-09" db="EMBL/GenBank/DDBJ databases">
        <authorList>
            <person name="Regsiter A."/>
            <person name="William W."/>
        </authorList>
    </citation>
    <scope>NUCLEOTIDE SEQUENCE [LARGE SCALE GENOMIC DNA]</scope>
    <source>
        <strain evidence="2">500-1</strain>
    </source>
</reference>
<name>A0A2C8F5N7_9BACT</name>
<dbReference type="NCBIfam" id="TIGR03309">
    <property type="entry name" value="matur_yqeB"/>
    <property type="match status" value="1"/>
</dbReference>
<sequence length="273" mass="28798">MIMNTTLPTIVIRGAGDLATGVALRLYRAGLRNIVMLETPAPLAVRRTVAFSECIKHDTMTVEEVTAVCIDSANDTARAWAAGDIPVLVDPEATTLPDLQPEIVVDAIIAKRNFGTDISMAPLVIGLGPGFVAGKDVHVVIETMRGHHLGRVITDGPAKPNTGIPGTIAGYSIERVCWAETSGIFTTAFNIGDTIGKGEELGRVDNTPVLAKVDGVIRGLLRNGTPVKNHTKLGDVDPRGTGSYCNLASDKAMAIGGGVLEAICNHIFTKRLL</sequence>
<dbReference type="Proteomes" id="UP000219215">
    <property type="component" value="Chromosome DPRO"/>
</dbReference>